<gene>
    <name evidence="2" type="ORF">PQO05_16720</name>
</gene>
<dbReference type="InterPro" id="IPR045459">
    <property type="entry name" value="DUF5908"/>
</dbReference>
<dbReference type="EMBL" id="CP117167">
    <property type="protein sequence ID" value="WCT10380.1"/>
    <property type="molecule type" value="Genomic_DNA"/>
</dbReference>
<dbReference type="Proteomes" id="UP001216139">
    <property type="component" value="Chromosome"/>
</dbReference>
<feature type="region of interest" description="Disordered" evidence="1">
    <location>
        <begin position="10"/>
        <end position="37"/>
    </location>
</feature>
<evidence type="ECO:0000313" key="2">
    <source>
        <dbReference type="EMBL" id="WCT10380.1"/>
    </source>
</evidence>
<evidence type="ECO:0000256" key="1">
    <source>
        <dbReference type="SAM" id="MobiDB-lite"/>
    </source>
</evidence>
<sequence>MPLEIRELHIKVTVNQPQGGEGTPAANGGGGGDKAAATDKEKVIKQCIEEVMDIINNKNER</sequence>
<name>A0ABY7T1Q7_9SPHI</name>
<dbReference type="RefSeq" id="WP_273628563.1">
    <property type="nucleotide sequence ID" value="NZ_CP117167.1"/>
</dbReference>
<proteinExistence type="predicted"/>
<evidence type="ECO:0000313" key="3">
    <source>
        <dbReference type="Proteomes" id="UP001216139"/>
    </source>
</evidence>
<dbReference type="Pfam" id="PF19265">
    <property type="entry name" value="DUF5908"/>
    <property type="match status" value="1"/>
</dbReference>
<organism evidence="2 3">
    <name type="scientific">Mucilaginibacter jinjuensis</name>
    <dbReference type="NCBI Taxonomy" id="1176721"/>
    <lineage>
        <taxon>Bacteria</taxon>
        <taxon>Pseudomonadati</taxon>
        <taxon>Bacteroidota</taxon>
        <taxon>Sphingobacteriia</taxon>
        <taxon>Sphingobacteriales</taxon>
        <taxon>Sphingobacteriaceae</taxon>
        <taxon>Mucilaginibacter</taxon>
    </lineage>
</organism>
<protein>
    <submittedName>
        <fullName evidence="2">DUF5908 family protein</fullName>
    </submittedName>
</protein>
<reference evidence="2 3" key="1">
    <citation type="submission" date="2023-02" db="EMBL/GenBank/DDBJ databases">
        <title>Genome sequence of Mucilaginibacter jinjuensis strain KACC 16571.</title>
        <authorList>
            <person name="Kim S."/>
            <person name="Heo J."/>
            <person name="Kwon S.-W."/>
        </authorList>
    </citation>
    <scope>NUCLEOTIDE SEQUENCE [LARGE SCALE GENOMIC DNA]</scope>
    <source>
        <strain evidence="2 3">KACC 16571</strain>
    </source>
</reference>
<feature type="compositionally biased region" description="Gly residues" evidence="1">
    <location>
        <begin position="19"/>
        <end position="33"/>
    </location>
</feature>
<accession>A0ABY7T1Q7</accession>
<keyword evidence="3" id="KW-1185">Reference proteome</keyword>